<sequence>MWYKRSLRVCRRALSLQWAPRIGNGHKRAISADLFLSDHTVAEDDPRIMNAFDAMTRVRKRTGYDALLIRDKSWATKTTKDINIGLAKVDQVDVDRKLFELGHKRNIDAERAALKRRMHHTRSLPSLAANRPRSKSVSFPPVYHEQARLRQCVSNLNSYIGSLEAQGGFFGPETINGNDQVSDDSKTDASLPLTNTDEFVTFTAITNAPQPNGFRSNRRHSIQVSGPTLCVPPIKSFVRRHSENDFNDSESDKESLLLPPLVDINQNSVKVNSRLTRASFSAPQHLNCIENIEQ</sequence>
<dbReference type="EMBL" id="LR786700">
    <property type="protein sequence ID" value="CAB3262544.1"/>
    <property type="molecule type" value="mRNA"/>
</dbReference>
<name>A0A6F9DGM6_9ASCI</name>
<protein>
    <submittedName>
        <fullName evidence="1">Uncharacterized protein LOC100180217</fullName>
    </submittedName>
</protein>
<evidence type="ECO:0000313" key="1">
    <source>
        <dbReference type="EMBL" id="CAB3262544.1"/>
    </source>
</evidence>
<proteinExistence type="evidence at transcript level"/>
<organism evidence="1">
    <name type="scientific">Phallusia mammillata</name>
    <dbReference type="NCBI Taxonomy" id="59560"/>
    <lineage>
        <taxon>Eukaryota</taxon>
        <taxon>Metazoa</taxon>
        <taxon>Chordata</taxon>
        <taxon>Tunicata</taxon>
        <taxon>Ascidiacea</taxon>
        <taxon>Phlebobranchia</taxon>
        <taxon>Ascidiidae</taxon>
        <taxon>Phallusia</taxon>
    </lineage>
</organism>
<dbReference type="AlphaFoldDB" id="A0A6F9DGM6"/>
<accession>A0A6F9DGM6</accession>
<reference evidence="1" key="1">
    <citation type="submission" date="2020-04" db="EMBL/GenBank/DDBJ databases">
        <authorList>
            <person name="Neveu A P."/>
        </authorList>
    </citation>
    <scope>NUCLEOTIDE SEQUENCE</scope>
    <source>
        <tissue evidence="1">Whole embryo</tissue>
    </source>
</reference>
<gene>
    <name evidence="1" type="primary">LOC100180217</name>
</gene>